<evidence type="ECO:0000313" key="3">
    <source>
        <dbReference type="EMBL" id="MCL7746796.1"/>
    </source>
</evidence>
<accession>A0A9X1ZYN6</accession>
<keyword evidence="1" id="KW-0813">Transport</keyword>
<reference evidence="3" key="1">
    <citation type="submission" date="2022-02" db="EMBL/GenBank/DDBJ databases">
        <title>Halalkalibacter sp. nov. isolated from Lonar Lake, India.</title>
        <authorList>
            <person name="Joshi A."/>
            <person name="Thite S."/>
            <person name="Lodha T."/>
        </authorList>
    </citation>
    <scope>NUCLEOTIDE SEQUENCE</scope>
    <source>
        <strain evidence="3">MEB205</strain>
    </source>
</reference>
<dbReference type="Proteomes" id="UP001139150">
    <property type="component" value="Unassembled WGS sequence"/>
</dbReference>
<feature type="domain" description="YknX-like barrel-sandwich hybrid" evidence="2">
    <location>
        <begin position="64"/>
        <end position="215"/>
    </location>
</feature>
<evidence type="ECO:0000313" key="4">
    <source>
        <dbReference type="Proteomes" id="UP001139150"/>
    </source>
</evidence>
<organism evidence="3 4">
    <name type="scientific">Halalkalibacter alkaliphilus</name>
    <dbReference type="NCBI Taxonomy" id="2917993"/>
    <lineage>
        <taxon>Bacteria</taxon>
        <taxon>Bacillati</taxon>
        <taxon>Bacillota</taxon>
        <taxon>Bacilli</taxon>
        <taxon>Bacillales</taxon>
        <taxon>Bacillaceae</taxon>
        <taxon>Halalkalibacter</taxon>
    </lineage>
</organism>
<proteinExistence type="predicted"/>
<dbReference type="GO" id="GO:0060003">
    <property type="term" value="P:copper ion export"/>
    <property type="evidence" value="ECO:0007669"/>
    <property type="project" value="TreeGrafter"/>
</dbReference>
<dbReference type="Pfam" id="PF25984">
    <property type="entry name" value="BSH_YknX"/>
    <property type="match status" value="1"/>
</dbReference>
<dbReference type="RefSeq" id="WP_250095708.1">
    <property type="nucleotide sequence ID" value="NZ_JAKRYL010000005.1"/>
</dbReference>
<comment type="caution">
    <text evidence="3">The sequence shown here is derived from an EMBL/GenBank/DDBJ whole genome shotgun (WGS) entry which is preliminary data.</text>
</comment>
<sequence length="408" mass="46686">MKKWKVNVIVLACVLLISVNVYLIVGNENKIPRLQIVDQILSPTERDLVESIEKPGIILSTNEEHIYFNENIGSMGDLYVAEGQEVHVGDILFTYENIKIESTEQELQSKIDQIDLKTSQLSEEIWTITSIKNRLEQQNYQFGDEAEEELTAFQNQQIDQYEVQILQKQHQIEALEFERDIHQQYLLALNSLQYELEVTSPVTGIIKEVNTQQNAPLLTIVSSTLLAQGELTQAESQEIHEGLRVEITGHNQEPINGILSRISNLPKEEPSLDKETTYPFYVDWDMEEPDDGIKVGYHVYLNIIQNEIHSAITIPESSILVENDEYSIFVIEDGLLEQRHIELGMSKNNHQQVTRGVVLRDRLVANSTGMLDNNPFVTKLKVQEIDETAQLAFRKKTLLTLMLQGFVQ</sequence>
<dbReference type="AlphaFoldDB" id="A0A9X1ZYN6"/>
<evidence type="ECO:0000256" key="1">
    <source>
        <dbReference type="ARBA" id="ARBA00022448"/>
    </source>
</evidence>
<keyword evidence="4" id="KW-1185">Reference proteome</keyword>
<dbReference type="GO" id="GO:0015679">
    <property type="term" value="P:plasma membrane copper ion transport"/>
    <property type="evidence" value="ECO:0007669"/>
    <property type="project" value="TreeGrafter"/>
</dbReference>
<evidence type="ECO:0000259" key="2">
    <source>
        <dbReference type="Pfam" id="PF25984"/>
    </source>
</evidence>
<name>A0A9X1ZYN6_9BACI</name>
<dbReference type="InterPro" id="IPR058639">
    <property type="entry name" value="BSH_YknX-like"/>
</dbReference>
<dbReference type="GO" id="GO:0030313">
    <property type="term" value="C:cell envelope"/>
    <property type="evidence" value="ECO:0007669"/>
    <property type="project" value="TreeGrafter"/>
</dbReference>
<gene>
    <name evidence="3" type="ORF">MF646_06630</name>
</gene>
<dbReference type="PANTHER" id="PTHR30097:SF4">
    <property type="entry name" value="SLR6042 PROTEIN"/>
    <property type="match status" value="1"/>
</dbReference>
<dbReference type="Gene3D" id="2.40.420.20">
    <property type="match status" value="1"/>
</dbReference>
<dbReference type="InterPro" id="IPR051909">
    <property type="entry name" value="MFP_Cation_Efflux"/>
</dbReference>
<protein>
    <submittedName>
        <fullName evidence="3">Efflux RND transporter periplasmic adaptor subunit</fullName>
    </submittedName>
</protein>
<dbReference type="EMBL" id="JAKRYL010000005">
    <property type="protein sequence ID" value="MCL7746796.1"/>
    <property type="molecule type" value="Genomic_DNA"/>
</dbReference>
<dbReference type="PANTHER" id="PTHR30097">
    <property type="entry name" value="CATION EFFLUX SYSTEM PROTEIN CUSB"/>
    <property type="match status" value="1"/>
</dbReference>